<dbReference type="SMART" id="SM00267">
    <property type="entry name" value="GGDEF"/>
    <property type="match status" value="1"/>
</dbReference>
<reference evidence="4 5" key="1">
    <citation type="submission" date="2020-10" db="EMBL/GenBank/DDBJ databases">
        <title>Connecting structure to function with the recovery of over 1000 high-quality activated sludge metagenome-assembled genomes encoding full-length rRNA genes using long-read sequencing.</title>
        <authorList>
            <person name="Singleton C.M."/>
            <person name="Petriglieri F."/>
            <person name="Kristensen J.M."/>
            <person name="Kirkegaard R.H."/>
            <person name="Michaelsen T.Y."/>
            <person name="Andersen M.H."/>
            <person name="Karst S.M."/>
            <person name="Dueholm M.S."/>
            <person name="Nielsen P.H."/>
            <person name="Albertsen M."/>
        </authorList>
    </citation>
    <scope>NUCLEOTIDE SEQUENCE [LARGE SCALE GENOMIC DNA]</scope>
    <source>
        <strain evidence="4">Fred_18-Q3-R57-64_BAT3C.720</strain>
    </source>
</reference>
<dbReference type="NCBIfam" id="TIGR00254">
    <property type="entry name" value="GGDEF"/>
    <property type="match status" value="1"/>
</dbReference>
<dbReference type="InterPro" id="IPR050469">
    <property type="entry name" value="Diguanylate_Cyclase"/>
</dbReference>
<dbReference type="InterPro" id="IPR000160">
    <property type="entry name" value="GGDEF_dom"/>
</dbReference>
<dbReference type="Pfam" id="PF00990">
    <property type="entry name" value="GGDEF"/>
    <property type="match status" value="1"/>
</dbReference>
<comment type="catalytic activity">
    <reaction evidence="2">
        <text>2 GTP = 3',3'-c-di-GMP + 2 diphosphate</text>
        <dbReference type="Rhea" id="RHEA:24898"/>
        <dbReference type="ChEBI" id="CHEBI:33019"/>
        <dbReference type="ChEBI" id="CHEBI:37565"/>
        <dbReference type="ChEBI" id="CHEBI:58805"/>
        <dbReference type="EC" id="2.7.7.65"/>
    </reaction>
</comment>
<dbReference type="PANTHER" id="PTHR45138">
    <property type="entry name" value="REGULATORY COMPONENTS OF SENSORY TRANSDUCTION SYSTEM"/>
    <property type="match status" value="1"/>
</dbReference>
<dbReference type="AlphaFoldDB" id="A0A935W2M2"/>
<organism evidence="4 5">
    <name type="scientific">Candidatus Accumulibacter affinis</name>
    <dbReference type="NCBI Taxonomy" id="2954384"/>
    <lineage>
        <taxon>Bacteria</taxon>
        <taxon>Pseudomonadati</taxon>
        <taxon>Pseudomonadota</taxon>
        <taxon>Betaproteobacteria</taxon>
        <taxon>Candidatus Accumulibacter</taxon>
    </lineage>
</organism>
<dbReference type="GO" id="GO:0052621">
    <property type="term" value="F:diguanylate cyclase activity"/>
    <property type="evidence" value="ECO:0007669"/>
    <property type="project" value="UniProtKB-EC"/>
</dbReference>
<gene>
    <name evidence="4" type="ORF">IPK02_03855</name>
</gene>
<sequence length="307" mass="33388">MPVDIPSSPPRLPLVDLRADDVEIGNYAALLDGLNIGLLVFTPTGSVHLRNTRASALLADASGVWQDENGQPLGIAGRPETQVLQTRQAILQRAIGIRNDASGTCTWCKVSAFPVFADDGGLRRVLLTLADLSRYSPLANESRQLPTHDPLTEVFNRRYISLLLDDETRRARRYGTPFALALISIDDFAVLCAANGSPAGERVLGELGQLLGRSLREFDMVGRFGADDFLLILPNVRVSDAVIGLERLRELVDATHWREGEPRLTISGGVTEYGGEDVAALIERVQSLLIAARAAGGNRFCVDLEMF</sequence>
<dbReference type="PROSITE" id="PS50887">
    <property type="entry name" value="GGDEF"/>
    <property type="match status" value="1"/>
</dbReference>
<dbReference type="PANTHER" id="PTHR45138:SF9">
    <property type="entry name" value="DIGUANYLATE CYCLASE DGCM-RELATED"/>
    <property type="match status" value="1"/>
</dbReference>
<dbReference type="Proteomes" id="UP000706151">
    <property type="component" value="Unassembled WGS sequence"/>
</dbReference>
<evidence type="ECO:0000256" key="2">
    <source>
        <dbReference type="ARBA" id="ARBA00034247"/>
    </source>
</evidence>
<evidence type="ECO:0000313" key="5">
    <source>
        <dbReference type="Proteomes" id="UP000706151"/>
    </source>
</evidence>
<dbReference type="SUPFAM" id="SSF55073">
    <property type="entry name" value="Nucleotide cyclase"/>
    <property type="match status" value="1"/>
</dbReference>
<feature type="domain" description="GGDEF" evidence="3">
    <location>
        <begin position="176"/>
        <end position="305"/>
    </location>
</feature>
<dbReference type="CDD" id="cd01949">
    <property type="entry name" value="GGDEF"/>
    <property type="match status" value="1"/>
</dbReference>
<evidence type="ECO:0000256" key="1">
    <source>
        <dbReference type="ARBA" id="ARBA00012528"/>
    </source>
</evidence>
<name>A0A935W2M2_9PROT</name>
<dbReference type="InterPro" id="IPR043128">
    <property type="entry name" value="Rev_trsase/Diguanyl_cyclase"/>
</dbReference>
<evidence type="ECO:0000313" key="4">
    <source>
        <dbReference type="EMBL" id="MBK7953172.1"/>
    </source>
</evidence>
<accession>A0A935W2M2</accession>
<protein>
    <recommendedName>
        <fullName evidence="1">diguanylate cyclase</fullName>
        <ecNumber evidence="1">2.7.7.65</ecNumber>
    </recommendedName>
</protein>
<dbReference type="InterPro" id="IPR029787">
    <property type="entry name" value="Nucleotide_cyclase"/>
</dbReference>
<dbReference type="EMBL" id="JADJOT010000002">
    <property type="protein sequence ID" value="MBK7953172.1"/>
    <property type="molecule type" value="Genomic_DNA"/>
</dbReference>
<comment type="caution">
    <text evidence="4">The sequence shown here is derived from an EMBL/GenBank/DDBJ whole genome shotgun (WGS) entry which is preliminary data.</text>
</comment>
<evidence type="ECO:0000259" key="3">
    <source>
        <dbReference type="PROSITE" id="PS50887"/>
    </source>
</evidence>
<dbReference type="EC" id="2.7.7.65" evidence="1"/>
<proteinExistence type="predicted"/>
<dbReference type="Gene3D" id="3.30.70.270">
    <property type="match status" value="1"/>
</dbReference>